<reference evidence="2" key="1">
    <citation type="journal article" date="2014" name="Front. Microbiol.">
        <title>High frequency of phylogenetically diverse reductive dehalogenase-homologous genes in deep subseafloor sedimentary metagenomes.</title>
        <authorList>
            <person name="Kawai M."/>
            <person name="Futagami T."/>
            <person name="Toyoda A."/>
            <person name="Takaki Y."/>
            <person name="Nishi S."/>
            <person name="Hori S."/>
            <person name="Arai W."/>
            <person name="Tsubouchi T."/>
            <person name="Morono Y."/>
            <person name="Uchiyama I."/>
            <person name="Ito T."/>
            <person name="Fujiyama A."/>
            <person name="Inagaki F."/>
            <person name="Takami H."/>
        </authorList>
    </citation>
    <scope>NUCLEOTIDE SEQUENCE</scope>
    <source>
        <strain evidence="2">Expedition CK06-06</strain>
    </source>
</reference>
<keyword evidence="1" id="KW-0472">Membrane</keyword>
<accession>X1I0N3</accession>
<dbReference type="AlphaFoldDB" id="X1I0N3"/>
<sequence length="35" mass="3933">MKSKWEKATEMFLAIAVYFALKHALDAGMFLSILG</sequence>
<protein>
    <submittedName>
        <fullName evidence="2">Uncharacterized protein</fullName>
    </submittedName>
</protein>
<organism evidence="2">
    <name type="scientific">marine sediment metagenome</name>
    <dbReference type="NCBI Taxonomy" id="412755"/>
    <lineage>
        <taxon>unclassified sequences</taxon>
        <taxon>metagenomes</taxon>
        <taxon>ecological metagenomes</taxon>
    </lineage>
</organism>
<evidence type="ECO:0000256" key="1">
    <source>
        <dbReference type="SAM" id="Phobius"/>
    </source>
</evidence>
<proteinExistence type="predicted"/>
<evidence type="ECO:0000313" key="2">
    <source>
        <dbReference type="EMBL" id="GAH62880.1"/>
    </source>
</evidence>
<dbReference type="EMBL" id="BARU01030358">
    <property type="protein sequence ID" value="GAH62880.1"/>
    <property type="molecule type" value="Genomic_DNA"/>
</dbReference>
<keyword evidence="1" id="KW-0812">Transmembrane</keyword>
<feature type="non-terminal residue" evidence="2">
    <location>
        <position position="35"/>
    </location>
</feature>
<name>X1I0N3_9ZZZZ</name>
<keyword evidence="1" id="KW-1133">Transmembrane helix</keyword>
<comment type="caution">
    <text evidence="2">The sequence shown here is derived from an EMBL/GenBank/DDBJ whole genome shotgun (WGS) entry which is preliminary data.</text>
</comment>
<gene>
    <name evidence="2" type="ORF">S03H2_48188</name>
</gene>
<feature type="transmembrane region" description="Helical" evidence="1">
    <location>
        <begin position="12"/>
        <end position="34"/>
    </location>
</feature>